<dbReference type="Pfam" id="PF02837">
    <property type="entry name" value="Glyco_hydro_2_N"/>
    <property type="match status" value="1"/>
</dbReference>
<dbReference type="InterPro" id="IPR006103">
    <property type="entry name" value="Glyco_hydro_2_cat"/>
</dbReference>
<dbReference type="AlphaFoldDB" id="A0A564RYA4"/>
<evidence type="ECO:0000259" key="2">
    <source>
        <dbReference type="Pfam" id="PF00703"/>
    </source>
</evidence>
<dbReference type="InterPro" id="IPR006102">
    <property type="entry name" value="Ig-like_GH2"/>
</dbReference>
<dbReference type="GO" id="GO:0005975">
    <property type="term" value="P:carbohydrate metabolic process"/>
    <property type="evidence" value="ECO:0007669"/>
    <property type="project" value="InterPro"/>
</dbReference>
<feature type="domain" description="Glycoside hydrolase family 2 catalytic" evidence="3">
    <location>
        <begin position="317"/>
        <end position="574"/>
    </location>
</feature>
<comment type="similarity">
    <text evidence="1">Belongs to the glycosyl hydrolase 2 family.</text>
</comment>
<proteinExistence type="inferred from homology"/>
<dbReference type="InterPro" id="IPR017853">
    <property type="entry name" value="GH"/>
</dbReference>
<dbReference type="SUPFAM" id="SSF49785">
    <property type="entry name" value="Galactose-binding domain-like"/>
    <property type="match status" value="1"/>
</dbReference>
<dbReference type="PANTHER" id="PTHR42732:SF3">
    <property type="entry name" value="HYDROLASE"/>
    <property type="match status" value="1"/>
</dbReference>
<name>A0A564RYA4_BIFLI</name>
<dbReference type="Proteomes" id="UP000319252">
    <property type="component" value="Unassembled WGS sequence"/>
</dbReference>
<dbReference type="InterPro" id="IPR008979">
    <property type="entry name" value="Galactose-bd-like_sf"/>
</dbReference>
<dbReference type="Gene3D" id="2.60.120.260">
    <property type="entry name" value="Galactose-binding domain-like"/>
    <property type="match status" value="1"/>
</dbReference>
<dbReference type="EC" id="3.2.1.31" evidence="5"/>
<dbReference type="Pfam" id="PF00703">
    <property type="entry name" value="Glyco_hydro_2"/>
    <property type="match status" value="1"/>
</dbReference>
<dbReference type="InterPro" id="IPR051913">
    <property type="entry name" value="GH2_Domain-Containing"/>
</dbReference>
<dbReference type="InterPro" id="IPR036156">
    <property type="entry name" value="Beta-gal/glucu_dom_sf"/>
</dbReference>
<feature type="domain" description="Glycosyl hydrolases family 2 sugar binding" evidence="4">
    <location>
        <begin position="27"/>
        <end position="144"/>
    </location>
</feature>
<dbReference type="SUPFAM" id="SSF51445">
    <property type="entry name" value="(Trans)glycosidases"/>
    <property type="match status" value="1"/>
</dbReference>
<keyword evidence="5" id="KW-0326">Glycosidase</keyword>
<reference evidence="5 6" key="1">
    <citation type="submission" date="2019-07" db="EMBL/GenBank/DDBJ databases">
        <authorList>
            <person name="Chang H.-W."/>
            <person name="Raman A."/>
            <person name="Venkatesh S."/>
            <person name="Gehrig J."/>
        </authorList>
    </citation>
    <scope>NUCLEOTIDE SEQUENCE [LARGE SCALE GENOMIC DNA]</scope>
    <source>
        <strain evidence="5">B.longum_ssp_infantis_4</strain>
    </source>
</reference>
<dbReference type="Gene3D" id="3.20.20.80">
    <property type="entry name" value="Glycosidases"/>
    <property type="match status" value="1"/>
</dbReference>
<feature type="domain" description="Glycoside hydrolase family 2 immunoglobulin-like beta-sandwich" evidence="2">
    <location>
        <begin position="187"/>
        <end position="281"/>
    </location>
</feature>
<evidence type="ECO:0000313" key="5">
    <source>
        <dbReference type="EMBL" id="VUW83163.1"/>
    </source>
</evidence>
<dbReference type="GO" id="GO:0004566">
    <property type="term" value="F:beta-glucuronidase activity"/>
    <property type="evidence" value="ECO:0007669"/>
    <property type="project" value="UniProtKB-EC"/>
</dbReference>
<accession>A0A564RYA4</accession>
<evidence type="ECO:0000259" key="3">
    <source>
        <dbReference type="Pfam" id="PF02836"/>
    </source>
</evidence>
<dbReference type="SUPFAM" id="SSF49303">
    <property type="entry name" value="beta-Galactosidase/glucuronidase domain"/>
    <property type="match status" value="1"/>
</dbReference>
<evidence type="ECO:0000313" key="6">
    <source>
        <dbReference type="Proteomes" id="UP000319252"/>
    </source>
</evidence>
<gene>
    <name evidence="5" type="primary">uidA_1</name>
    <name evidence="5" type="ORF">BLONGUMMC1_00879</name>
</gene>
<dbReference type="InterPro" id="IPR006104">
    <property type="entry name" value="Glyco_hydro_2_N"/>
</dbReference>
<organism evidence="5 6">
    <name type="scientific">Bifidobacterium longum subsp. infantis</name>
    <dbReference type="NCBI Taxonomy" id="1682"/>
    <lineage>
        <taxon>Bacteria</taxon>
        <taxon>Bacillati</taxon>
        <taxon>Actinomycetota</taxon>
        <taxon>Actinomycetes</taxon>
        <taxon>Bifidobacteriales</taxon>
        <taxon>Bifidobacteriaceae</taxon>
        <taxon>Bifidobacterium</taxon>
    </lineage>
</organism>
<dbReference type="Pfam" id="PF02836">
    <property type="entry name" value="Glyco_hydro_2_C"/>
    <property type="match status" value="1"/>
</dbReference>
<dbReference type="SMR" id="A0A564RYA4"/>
<evidence type="ECO:0000256" key="1">
    <source>
        <dbReference type="ARBA" id="ARBA00007401"/>
    </source>
</evidence>
<evidence type="ECO:0000259" key="4">
    <source>
        <dbReference type="Pfam" id="PF02837"/>
    </source>
</evidence>
<dbReference type="PANTHER" id="PTHR42732">
    <property type="entry name" value="BETA-GALACTOSIDASE"/>
    <property type="match status" value="1"/>
</dbReference>
<keyword evidence="5" id="KW-0378">Hydrolase</keyword>
<dbReference type="EMBL" id="CABHML010000041">
    <property type="protein sequence ID" value="VUW83163.1"/>
    <property type="molecule type" value="Genomic_DNA"/>
</dbReference>
<protein>
    <submittedName>
        <fullName evidence="5">Beta-glucuronidase</fullName>
        <ecNumber evidence="5">3.2.1.31</ecNumber>
    </submittedName>
</protein>
<sequence>MGTTGHSDVPRPEHPEPQWQRDNWRCLNGTWDFQLDLNCSGQDRGWYRKHDFDQSIVVPFCPESKLSGIEYKDFIHCCWYRRSIELSEKELAGIVRLHFGAVDYETTVYLNGERLGVHRGGYSPFSFDIQRIAHVGVNELVVCVKDELRSGRQPRGKQSERYDSYGCCYTRTTGIWQTVWLEFMPQTHVVSARFHPNLSRDSVGIDLTVNGRTRQRSQLANITISFEGNQVGSASIAMGSDRCSLEVPLEKTVPWTVGQGNLYDVRISYGEDVVCSYFGMRSVDIDGNRVLINGEPVFQRLVLDQGYYPEGIYTAKDLEELSRDIDLSMAAGFNGARLHQKAFEPRFLYECDRKGYIVWGEMANWGLDITTASGLTAFLPDWLELLERDINHPSIVGWCPFNETWDVDGTKQDDDVLRQTYAVTKAIDPSRPCIDTSGMFHTVTDIYDVHDYEQDPIRFAGNYAGLDPSDGSGYVDPFPERQRYQGCKPFFVSEYGGIKIASRARVDGGESWGYGEAAAGESEFVERYHGLTKALLDNPAIFGFCYTQLYDVEQECNGLYTYDRKPKVDIAAVRDINMERAAIEKS</sequence>